<evidence type="ECO:0000313" key="2">
    <source>
        <dbReference type="Proteomes" id="UP001163603"/>
    </source>
</evidence>
<organism evidence="1 2">
    <name type="scientific">Pistacia integerrima</name>
    <dbReference type="NCBI Taxonomy" id="434235"/>
    <lineage>
        <taxon>Eukaryota</taxon>
        <taxon>Viridiplantae</taxon>
        <taxon>Streptophyta</taxon>
        <taxon>Embryophyta</taxon>
        <taxon>Tracheophyta</taxon>
        <taxon>Spermatophyta</taxon>
        <taxon>Magnoliopsida</taxon>
        <taxon>eudicotyledons</taxon>
        <taxon>Gunneridae</taxon>
        <taxon>Pentapetalae</taxon>
        <taxon>rosids</taxon>
        <taxon>malvids</taxon>
        <taxon>Sapindales</taxon>
        <taxon>Anacardiaceae</taxon>
        <taxon>Pistacia</taxon>
    </lineage>
</organism>
<keyword evidence="2" id="KW-1185">Reference proteome</keyword>
<protein>
    <submittedName>
        <fullName evidence="1">Uncharacterized protein</fullName>
    </submittedName>
</protein>
<name>A0ACC0XIK6_9ROSI</name>
<gene>
    <name evidence="1" type="ORF">Pint_11968</name>
</gene>
<evidence type="ECO:0000313" key="1">
    <source>
        <dbReference type="EMBL" id="KAJ0018144.1"/>
    </source>
</evidence>
<comment type="caution">
    <text evidence="1">The sequence shown here is derived from an EMBL/GenBank/DDBJ whole genome shotgun (WGS) entry which is preliminary data.</text>
</comment>
<dbReference type="EMBL" id="CM047747">
    <property type="protein sequence ID" value="KAJ0018144.1"/>
    <property type="molecule type" value="Genomic_DNA"/>
</dbReference>
<proteinExistence type="predicted"/>
<accession>A0ACC0XIK6</accession>
<reference evidence="2" key="1">
    <citation type="journal article" date="2023" name="G3 (Bethesda)">
        <title>Genome assembly and association tests identify interacting loci associated with vigor, precocity, and sex in interspecific pistachio rootstocks.</title>
        <authorList>
            <person name="Palmer W."/>
            <person name="Jacygrad E."/>
            <person name="Sagayaradj S."/>
            <person name="Cavanaugh K."/>
            <person name="Han R."/>
            <person name="Bertier L."/>
            <person name="Beede B."/>
            <person name="Kafkas S."/>
            <person name="Golino D."/>
            <person name="Preece J."/>
            <person name="Michelmore R."/>
        </authorList>
    </citation>
    <scope>NUCLEOTIDE SEQUENCE [LARGE SCALE GENOMIC DNA]</scope>
</reference>
<dbReference type="Proteomes" id="UP001163603">
    <property type="component" value="Chromosome 12"/>
</dbReference>
<sequence>MEGGDYLESGKIDWSDWHSPGPGCLTGPGSILLHLQQASCSFTIEILPLSCSVPEFFLHVETTKNVKAPLSLATNSVFFTRECDKQWQKFRLGSGQRRDLIWLNKVLPLLITSYHPNIDGAFPSVIFPWKAVYSLKVKKSGAA</sequence>